<dbReference type="Proteomes" id="UP000663823">
    <property type="component" value="Unassembled WGS sequence"/>
</dbReference>
<feature type="chain" id="PRO_5032878365" evidence="1">
    <location>
        <begin position="20"/>
        <end position="272"/>
    </location>
</feature>
<name>A0A818GNP1_9BILA</name>
<proteinExistence type="predicted"/>
<dbReference type="AlphaFoldDB" id="A0A818GNP1"/>
<evidence type="ECO:0000256" key="1">
    <source>
        <dbReference type="SAM" id="SignalP"/>
    </source>
</evidence>
<gene>
    <name evidence="2" type="ORF">OTI717_LOCUS1225</name>
</gene>
<evidence type="ECO:0000313" key="3">
    <source>
        <dbReference type="Proteomes" id="UP000663823"/>
    </source>
</evidence>
<keyword evidence="1" id="KW-0732">Signal</keyword>
<feature type="signal peptide" evidence="1">
    <location>
        <begin position="1"/>
        <end position="19"/>
    </location>
</feature>
<protein>
    <submittedName>
        <fullName evidence="2">Uncharacterized protein</fullName>
    </submittedName>
</protein>
<sequence length="272" mass="31989">MYFGIIVFIILNIVLSSNAGDLYPSYNLSIDRLKVFEWSDNPALAYKTTVRLFDYDHHIFQYRRYPCQYFYTDEIQLFYNNETLNQCLYNTTNSDYEYSFQLHFDSRHIEPYILQNIAIQCDYINCSLSLLNITFIHIGWNLRGRENNLDCSFDIDQPYNIIHTPYTVSELITLRCKSLSACNHTKSNIEQFLPSFIRLIYGSSYELQIPYCSLEKSLSHVMNTNFAQTNGLLQQIIDLMQRNSVKTDGGEQEQIKEYAEYVSNITKDIKNT</sequence>
<accession>A0A818GNP1</accession>
<dbReference type="EMBL" id="CAJOAX010000049">
    <property type="protein sequence ID" value="CAF3492671.1"/>
    <property type="molecule type" value="Genomic_DNA"/>
</dbReference>
<organism evidence="2 3">
    <name type="scientific">Rotaria sordida</name>
    <dbReference type="NCBI Taxonomy" id="392033"/>
    <lineage>
        <taxon>Eukaryota</taxon>
        <taxon>Metazoa</taxon>
        <taxon>Spiralia</taxon>
        <taxon>Gnathifera</taxon>
        <taxon>Rotifera</taxon>
        <taxon>Eurotatoria</taxon>
        <taxon>Bdelloidea</taxon>
        <taxon>Philodinida</taxon>
        <taxon>Philodinidae</taxon>
        <taxon>Rotaria</taxon>
    </lineage>
</organism>
<comment type="caution">
    <text evidence="2">The sequence shown here is derived from an EMBL/GenBank/DDBJ whole genome shotgun (WGS) entry which is preliminary data.</text>
</comment>
<evidence type="ECO:0000313" key="2">
    <source>
        <dbReference type="EMBL" id="CAF3492671.1"/>
    </source>
</evidence>
<reference evidence="2" key="1">
    <citation type="submission" date="2021-02" db="EMBL/GenBank/DDBJ databases">
        <authorList>
            <person name="Nowell W R."/>
        </authorList>
    </citation>
    <scope>NUCLEOTIDE SEQUENCE</scope>
</reference>